<keyword evidence="2" id="KW-0472">Membrane</keyword>
<keyword evidence="2" id="KW-0812">Transmembrane</keyword>
<evidence type="ECO:0000313" key="4">
    <source>
        <dbReference type="Proteomes" id="UP000623010"/>
    </source>
</evidence>
<feature type="region of interest" description="Disordered" evidence="1">
    <location>
        <begin position="176"/>
        <end position="242"/>
    </location>
</feature>
<sequence>MWWRPRGAGAAPAGAAMPWDALRQSWAHDDGRGARVASEVACETGPEAACETGPEAASEAASEAVPESAADRRRPHALLRRAAIPLCALAVPAVPAVLGHWWAGGVTLVWTTLVVRGVRAVRSAAAGERAAALESAPSPAVPPPGRDQDPVSPGRAFAEGIAQVLVFPALFSSSGALPATEPGDRTGPDGPVPEPSREHSRRCVAEALLRAHAELGLPVPGEPGAPDRNRDKNRDRGTGGTP</sequence>
<reference evidence="3" key="2">
    <citation type="submission" date="2020-09" db="EMBL/GenBank/DDBJ databases">
        <authorList>
            <person name="Sun Q."/>
            <person name="Ohkuma M."/>
        </authorList>
    </citation>
    <scope>NUCLEOTIDE SEQUENCE</scope>
    <source>
        <strain evidence="3">JCM 5016</strain>
    </source>
</reference>
<keyword evidence="2" id="KW-1133">Transmembrane helix</keyword>
<evidence type="ECO:0000256" key="1">
    <source>
        <dbReference type="SAM" id="MobiDB-lite"/>
    </source>
</evidence>
<evidence type="ECO:0000256" key="2">
    <source>
        <dbReference type="SAM" id="Phobius"/>
    </source>
</evidence>
<gene>
    <name evidence="3" type="ORF">GCM10010389_64670</name>
</gene>
<organism evidence="3 4">
    <name type="scientific">Streptomyces echinoruber</name>
    <dbReference type="NCBI Taxonomy" id="68898"/>
    <lineage>
        <taxon>Bacteria</taxon>
        <taxon>Bacillati</taxon>
        <taxon>Actinomycetota</taxon>
        <taxon>Actinomycetes</taxon>
        <taxon>Kitasatosporales</taxon>
        <taxon>Streptomycetaceae</taxon>
        <taxon>Streptomyces</taxon>
    </lineage>
</organism>
<protein>
    <submittedName>
        <fullName evidence="3">Uncharacterized protein</fullName>
    </submittedName>
</protein>
<reference evidence="3" key="1">
    <citation type="journal article" date="2014" name="Int. J. Syst. Evol. Microbiol.">
        <title>Complete genome sequence of Corynebacterium casei LMG S-19264T (=DSM 44701T), isolated from a smear-ripened cheese.</title>
        <authorList>
            <consortium name="US DOE Joint Genome Institute (JGI-PGF)"/>
            <person name="Walter F."/>
            <person name="Albersmeier A."/>
            <person name="Kalinowski J."/>
            <person name="Ruckert C."/>
        </authorList>
    </citation>
    <scope>NUCLEOTIDE SEQUENCE</scope>
    <source>
        <strain evidence="3">JCM 5016</strain>
    </source>
</reference>
<accession>A0A918RYJ6</accession>
<proteinExistence type="predicted"/>
<feature type="region of interest" description="Disordered" evidence="1">
    <location>
        <begin position="132"/>
        <end position="154"/>
    </location>
</feature>
<comment type="caution">
    <text evidence="3">The sequence shown here is derived from an EMBL/GenBank/DDBJ whole genome shotgun (WGS) entry which is preliminary data.</text>
</comment>
<feature type="transmembrane region" description="Helical" evidence="2">
    <location>
        <begin position="82"/>
        <end position="103"/>
    </location>
</feature>
<dbReference type="AlphaFoldDB" id="A0A918RYJ6"/>
<name>A0A918RYJ6_9ACTN</name>
<dbReference type="Proteomes" id="UP000623010">
    <property type="component" value="Unassembled WGS sequence"/>
</dbReference>
<evidence type="ECO:0000313" key="3">
    <source>
        <dbReference type="EMBL" id="GHA17432.1"/>
    </source>
</evidence>
<feature type="compositionally biased region" description="Basic and acidic residues" evidence="1">
    <location>
        <begin position="195"/>
        <end position="213"/>
    </location>
</feature>
<keyword evidence="4" id="KW-1185">Reference proteome</keyword>
<dbReference type="EMBL" id="BMWH01000047">
    <property type="protein sequence ID" value="GHA17432.1"/>
    <property type="molecule type" value="Genomic_DNA"/>
</dbReference>
<feature type="compositionally biased region" description="Basic and acidic residues" evidence="1">
    <location>
        <begin position="225"/>
        <end position="242"/>
    </location>
</feature>